<gene>
    <name evidence="9 12" type="primary">xylB</name>
    <name evidence="12" type="ORF">GCM10022402_14140</name>
</gene>
<dbReference type="SUPFAM" id="SSF53067">
    <property type="entry name" value="Actin-like ATPase domain"/>
    <property type="match status" value="2"/>
</dbReference>
<evidence type="ECO:0000256" key="9">
    <source>
        <dbReference type="RuleBase" id="RU364073"/>
    </source>
</evidence>
<dbReference type="Pfam" id="PF02782">
    <property type="entry name" value="FGGY_C"/>
    <property type="match status" value="1"/>
</dbReference>
<dbReference type="InterPro" id="IPR050406">
    <property type="entry name" value="FGGY_Carb_Kinase"/>
</dbReference>
<dbReference type="InterPro" id="IPR006000">
    <property type="entry name" value="Xylulokinase"/>
</dbReference>
<organism evidence="12 13">
    <name type="scientific">Salinactinospora qingdaonensis</name>
    <dbReference type="NCBI Taxonomy" id="702744"/>
    <lineage>
        <taxon>Bacteria</taxon>
        <taxon>Bacillati</taxon>
        <taxon>Actinomycetota</taxon>
        <taxon>Actinomycetes</taxon>
        <taxon>Streptosporangiales</taxon>
        <taxon>Nocardiopsidaceae</taxon>
        <taxon>Salinactinospora</taxon>
    </lineage>
</organism>
<reference evidence="13" key="1">
    <citation type="journal article" date="2019" name="Int. J. Syst. Evol. Microbiol.">
        <title>The Global Catalogue of Microorganisms (GCM) 10K type strain sequencing project: providing services to taxonomists for standard genome sequencing and annotation.</title>
        <authorList>
            <consortium name="The Broad Institute Genomics Platform"/>
            <consortium name="The Broad Institute Genome Sequencing Center for Infectious Disease"/>
            <person name="Wu L."/>
            <person name="Ma J."/>
        </authorList>
    </citation>
    <scope>NUCLEOTIDE SEQUENCE [LARGE SCALE GENOMIC DNA]</scope>
    <source>
        <strain evidence="13">JCM 17137</strain>
    </source>
</reference>
<dbReference type="Proteomes" id="UP001500908">
    <property type="component" value="Unassembled WGS sequence"/>
</dbReference>
<keyword evidence="7 9" id="KW-0119">Carbohydrate metabolism</keyword>
<dbReference type="CDD" id="cd07809">
    <property type="entry name" value="ASKHA_NBD_FGGY_BaXK-like"/>
    <property type="match status" value="1"/>
</dbReference>
<name>A0ABP7FBM8_9ACTN</name>
<dbReference type="PROSITE" id="PS00445">
    <property type="entry name" value="FGGY_KINASES_2"/>
    <property type="match status" value="1"/>
</dbReference>
<dbReference type="PIRSF" id="PIRSF000538">
    <property type="entry name" value="GlpK"/>
    <property type="match status" value="1"/>
</dbReference>
<dbReference type="PANTHER" id="PTHR43095:SF5">
    <property type="entry name" value="XYLULOSE KINASE"/>
    <property type="match status" value="1"/>
</dbReference>
<dbReference type="RefSeq" id="WP_344968622.1">
    <property type="nucleotide sequence ID" value="NZ_BAABDD010000005.1"/>
</dbReference>
<dbReference type="InterPro" id="IPR018485">
    <property type="entry name" value="FGGY_C"/>
</dbReference>
<dbReference type="EC" id="2.7.1.17" evidence="9"/>
<comment type="similarity">
    <text evidence="1 8">Belongs to the FGGY kinase family.</text>
</comment>
<dbReference type="PROSITE" id="PS00933">
    <property type="entry name" value="FGGY_KINASES_1"/>
    <property type="match status" value="1"/>
</dbReference>
<dbReference type="NCBIfam" id="TIGR01312">
    <property type="entry name" value="XylB"/>
    <property type="match status" value="1"/>
</dbReference>
<dbReference type="InterPro" id="IPR018483">
    <property type="entry name" value="Carb_kinase_FGGY_CS"/>
</dbReference>
<comment type="caution">
    <text evidence="12">The sequence shown here is derived from an EMBL/GenBank/DDBJ whole genome shotgun (WGS) entry which is preliminary data.</text>
</comment>
<dbReference type="Gene3D" id="3.30.420.40">
    <property type="match status" value="2"/>
</dbReference>
<feature type="domain" description="Carbohydrate kinase FGGY N-terminal" evidence="10">
    <location>
        <begin position="6"/>
        <end position="255"/>
    </location>
</feature>
<evidence type="ECO:0000256" key="8">
    <source>
        <dbReference type="RuleBase" id="RU003733"/>
    </source>
</evidence>
<feature type="domain" description="Carbohydrate kinase FGGY C-terminal" evidence="11">
    <location>
        <begin position="279"/>
        <end position="454"/>
    </location>
</feature>
<evidence type="ECO:0000313" key="13">
    <source>
        <dbReference type="Proteomes" id="UP001500908"/>
    </source>
</evidence>
<evidence type="ECO:0000256" key="7">
    <source>
        <dbReference type="ARBA" id="ARBA00023277"/>
    </source>
</evidence>
<dbReference type="EMBL" id="BAABDD010000005">
    <property type="protein sequence ID" value="GAA3735116.1"/>
    <property type="molecule type" value="Genomic_DNA"/>
</dbReference>
<evidence type="ECO:0000256" key="5">
    <source>
        <dbReference type="ARBA" id="ARBA00022777"/>
    </source>
</evidence>
<accession>A0ABP7FBM8</accession>
<evidence type="ECO:0000256" key="3">
    <source>
        <dbReference type="ARBA" id="ARBA00022679"/>
    </source>
</evidence>
<keyword evidence="6 9" id="KW-0067">ATP-binding</keyword>
<protein>
    <recommendedName>
        <fullName evidence="9">Xylulose kinase</fullName>
        <shortName evidence="9">Xylulokinase</shortName>
        <ecNumber evidence="9">2.7.1.17</ecNumber>
    </recommendedName>
</protein>
<dbReference type="InterPro" id="IPR043129">
    <property type="entry name" value="ATPase_NBD"/>
</dbReference>
<comment type="catalytic activity">
    <reaction evidence="9">
        <text>D-xylulose + ATP = D-xylulose 5-phosphate + ADP + H(+)</text>
        <dbReference type="Rhea" id="RHEA:10964"/>
        <dbReference type="ChEBI" id="CHEBI:15378"/>
        <dbReference type="ChEBI" id="CHEBI:17140"/>
        <dbReference type="ChEBI" id="CHEBI:30616"/>
        <dbReference type="ChEBI" id="CHEBI:57737"/>
        <dbReference type="ChEBI" id="CHEBI:456216"/>
        <dbReference type="EC" id="2.7.1.17"/>
    </reaction>
</comment>
<evidence type="ECO:0000256" key="4">
    <source>
        <dbReference type="ARBA" id="ARBA00022741"/>
    </source>
</evidence>
<evidence type="ECO:0000313" key="12">
    <source>
        <dbReference type="EMBL" id="GAA3735116.1"/>
    </source>
</evidence>
<evidence type="ECO:0000256" key="1">
    <source>
        <dbReference type="ARBA" id="ARBA00009156"/>
    </source>
</evidence>
<dbReference type="InterPro" id="IPR000577">
    <property type="entry name" value="Carb_kinase_FGGY"/>
</dbReference>
<keyword evidence="3 8" id="KW-0808">Transferase</keyword>
<keyword evidence="13" id="KW-1185">Reference proteome</keyword>
<dbReference type="InterPro" id="IPR018484">
    <property type="entry name" value="FGGY_N"/>
</dbReference>
<dbReference type="Pfam" id="PF00370">
    <property type="entry name" value="FGGY_N"/>
    <property type="match status" value="1"/>
</dbReference>
<sequence>MARVLVAGVDSSTQSTKVVLVDPESGELVALGRASHTVSGHDGARESDPEQWWSALSTAFHQALDQARERTGAECAVSAVSVAGQQHGLVTLDADGRPVRPAILWNDVRSAEDAEKLTDDLGGAQAWTERTGTVPVASITATKWAWLRRNEPASASATAAVRLPHDFLTERLCGNGVTDRGDASGSGWYSTAQESYDPTILELPRLQLDPALLPRVAPHDVAAGEITREAAQHLGIAHGALVGAGTGDNMAAALGLGLESVPPAHETAATGGGSAHAAVFSLGTSGTVFTSTAQRAQDPTGMVAGFADASGGWLPLGCTLNCTQAVDTVASWLGRDREAVEEGGEVVMLPFFDGERTPNLPLASGLVSGLRHATTPGQILRAAYEGAVHSLLAALERIGPVTGTEIAADLPLLVTGGGAQGRAWVETIRRLSGRPVVLPRAGELVAVGAAAQAASLLSKESAPAVARRWGAADGPTLDPVTRDEATLRRLDLALERANPMLAPRS</sequence>
<dbReference type="PANTHER" id="PTHR43095">
    <property type="entry name" value="SUGAR KINASE"/>
    <property type="match status" value="1"/>
</dbReference>
<evidence type="ECO:0000256" key="2">
    <source>
        <dbReference type="ARBA" id="ARBA00022629"/>
    </source>
</evidence>
<evidence type="ECO:0000259" key="10">
    <source>
        <dbReference type="Pfam" id="PF00370"/>
    </source>
</evidence>
<evidence type="ECO:0000259" key="11">
    <source>
        <dbReference type="Pfam" id="PF02782"/>
    </source>
</evidence>
<proteinExistence type="inferred from homology"/>
<keyword evidence="5 8" id="KW-0418">Kinase</keyword>
<evidence type="ECO:0000256" key="6">
    <source>
        <dbReference type="ARBA" id="ARBA00022840"/>
    </source>
</evidence>
<keyword evidence="4 9" id="KW-0547">Nucleotide-binding</keyword>
<keyword evidence="2 9" id="KW-0859">Xylose metabolism</keyword>